<dbReference type="EMBL" id="LS974622">
    <property type="protein sequence ID" value="CAG7871205.1"/>
    <property type="molecule type" value="Genomic_DNA"/>
</dbReference>
<protein>
    <submittedName>
        <fullName evidence="1">Uncharacterized protein</fullName>
    </submittedName>
</protein>
<dbReference type="Gramene" id="A06p34450.2_BraZ1">
    <property type="protein sequence ID" value="A06p34450.2_BraZ1.CDS"/>
    <property type="gene ID" value="A06g34450.2_BraZ1"/>
</dbReference>
<reference evidence="1 2" key="1">
    <citation type="submission" date="2021-07" db="EMBL/GenBank/DDBJ databases">
        <authorList>
            <consortium name="Genoscope - CEA"/>
            <person name="William W."/>
        </authorList>
    </citation>
    <scope>NUCLEOTIDE SEQUENCE [LARGE SCALE GENOMIC DNA]</scope>
</reference>
<organism evidence="1 2">
    <name type="scientific">Brassica campestris</name>
    <name type="common">Field mustard</name>
    <dbReference type="NCBI Taxonomy" id="3711"/>
    <lineage>
        <taxon>Eukaryota</taxon>
        <taxon>Viridiplantae</taxon>
        <taxon>Streptophyta</taxon>
        <taxon>Embryophyta</taxon>
        <taxon>Tracheophyta</taxon>
        <taxon>Spermatophyta</taxon>
        <taxon>Magnoliopsida</taxon>
        <taxon>eudicotyledons</taxon>
        <taxon>Gunneridae</taxon>
        <taxon>Pentapetalae</taxon>
        <taxon>rosids</taxon>
        <taxon>malvids</taxon>
        <taxon>Brassicales</taxon>
        <taxon>Brassicaceae</taxon>
        <taxon>Brassiceae</taxon>
        <taxon>Brassica</taxon>
    </lineage>
</organism>
<dbReference type="AlphaFoldDB" id="A0A8D9D5T4"/>
<gene>
    <name evidence="1" type="ORF">BRAPAZ1V2_A06P34450.2</name>
</gene>
<evidence type="ECO:0000313" key="1">
    <source>
        <dbReference type="EMBL" id="CAG7871205.1"/>
    </source>
</evidence>
<dbReference type="Proteomes" id="UP000694005">
    <property type="component" value="Chromosome A06"/>
</dbReference>
<accession>A0A8D9D5T4</accession>
<evidence type="ECO:0000313" key="2">
    <source>
        <dbReference type="Proteomes" id="UP000694005"/>
    </source>
</evidence>
<name>A0A8D9D5T4_BRACM</name>
<proteinExistence type="predicted"/>
<sequence>MTSSFGCFTDSLPHLSTSFLQLQVRVIGEKMAARSIALCSHNNVVESRCRKNCWTDCARAQRTILAGGAAAKSEALKEEVLIMCLFKDNPMAELILIEHGKSLTCLFDGLALAFHRKLESKGSEPKVVLATSINPKTVGGEKTITFLFL</sequence>